<organism evidence="3 4">
    <name type="scientific">Mycetocola reblochoni</name>
    <dbReference type="NCBI Taxonomy" id="331618"/>
    <lineage>
        <taxon>Bacteria</taxon>
        <taxon>Bacillati</taxon>
        <taxon>Actinomycetota</taxon>
        <taxon>Actinomycetes</taxon>
        <taxon>Micrococcales</taxon>
        <taxon>Microbacteriaceae</taxon>
        <taxon>Mycetocola</taxon>
    </lineage>
</organism>
<feature type="transmembrane region" description="Helical" evidence="2">
    <location>
        <begin position="182"/>
        <end position="201"/>
    </location>
</feature>
<name>A0A3L6ZR71_9MICO</name>
<accession>A0A3L6ZR71</accession>
<feature type="region of interest" description="Disordered" evidence="1">
    <location>
        <begin position="429"/>
        <end position="456"/>
    </location>
</feature>
<feature type="transmembrane region" description="Helical" evidence="2">
    <location>
        <begin position="110"/>
        <end position="129"/>
    </location>
</feature>
<reference evidence="3 4" key="1">
    <citation type="submission" date="2018-10" db="EMBL/GenBank/DDBJ databases">
        <authorList>
            <person name="Li J."/>
        </authorList>
    </citation>
    <scope>NUCLEOTIDE SEQUENCE [LARGE SCALE GENOMIC DNA]</scope>
    <source>
        <strain evidence="3 4">JCM 30549</strain>
    </source>
</reference>
<feature type="compositionally biased region" description="Low complexity" evidence="1">
    <location>
        <begin position="429"/>
        <end position="439"/>
    </location>
</feature>
<feature type="transmembrane region" description="Helical" evidence="2">
    <location>
        <begin position="338"/>
        <end position="358"/>
    </location>
</feature>
<keyword evidence="2" id="KW-1133">Transmembrane helix</keyword>
<feature type="transmembrane region" description="Helical" evidence="2">
    <location>
        <begin position="149"/>
        <end position="175"/>
    </location>
</feature>
<feature type="transmembrane region" description="Helical" evidence="2">
    <location>
        <begin position="79"/>
        <end position="98"/>
    </location>
</feature>
<evidence type="ECO:0000256" key="1">
    <source>
        <dbReference type="SAM" id="MobiDB-lite"/>
    </source>
</evidence>
<feature type="transmembrane region" description="Helical" evidence="2">
    <location>
        <begin position="364"/>
        <end position="385"/>
    </location>
</feature>
<gene>
    <name evidence="3" type="ORF">D9V30_02650</name>
</gene>
<dbReference type="EMBL" id="RCUW01000002">
    <property type="protein sequence ID" value="RLP70426.1"/>
    <property type="molecule type" value="Genomic_DNA"/>
</dbReference>
<keyword evidence="2" id="KW-0812">Transmembrane</keyword>
<dbReference type="Proteomes" id="UP000275395">
    <property type="component" value="Unassembled WGS sequence"/>
</dbReference>
<dbReference type="AlphaFoldDB" id="A0A3L6ZR71"/>
<feature type="transmembrane region" description="Helical" evidence="2">
    <location>
        <begin position="6"/>
        <end position="28"/>
    </location>
</feature>
<feature type="transmembrane region" description="Helical" evidence="2">
    <location>
        <begin position="40"/>
        <end position="59"/>
    </location>
</feature>
<evidence type="ECO:0000313" key="3">
    <source>
        <dbReference type="EMBL" id="RLP70426.1"/>
    </source>
</evidence>
<keyword evidence="2" id="KW-0472">Membrane</keyword>
<feature type="transmembrane region" description="Helical" evidence="2">
    <location>
        <begin position="292"/>
        <end position="309"/>
    </location>
</feature>
<feature type="compositionally biased region" description="Basic and acidic residues" evidence="1">
    <location>
        <begin position="446"/>
        <end position="456"/>
    </location>
</feature>
<evidence type="ECO:0000256" key="2">
    <source>
        <dbReference type="SAM" id="Phobius"/>
    </source>
</evidence>
<comment type="caution">
    <text evidence="3">The sequence shown here is derived from an EMBL/GenBank/DDBJ whole genome shotgun (WGS) entry which is preliminary data.</text>
</comment>
<protein>
    <submittedName>
        <fullName evidence="3">DUF2029 domain-containing protein</fullName>
    </submittedName>
</protein>
<feature type="transmembrane region" description="Helical" evidence="2">
    <location>
        <begin position="259"/>
        <end position="280"/>
    </location>
</feature>
<evidence type="ECO:0000313" key="4">
    <source>
        <dbReference type="Proteomes" id="UP000275395"/>
    </source>
</evidence>
<sequence>MPQRVLAWLTFVVVHAVLIVQSLYGSGYPIGDVTLVYTRWAEQALAGGGTVGITVPWVYPVGALPFVLLPALGGMDGYLTGWLVQVVALNAAGFAVLLHGRHGLRRRTEAGLAWMGLLLLLGPVALNRIDTLTVPLVVVGLLWAASRPAVAGAILAVAAWIKIWPAAVGLALVVAIPQRLRVLAGALLASGGILLVAWLAGADGSVLSFITQQAGRGLQVESVLATPWMWAALAPGDASFVYYDTGILTYQVVGPGSPVLAAASTLLLAAIVLVVALLGVRAVLAGARGRRLVLVLVLALVTALIIGNKVGSPQFAAWIIAPLVVGVGFRLPGWRVPVVIGALVLAATQVIYPVWYNALLQGSVLMTTVLTLRNLGYVLLLVWAVRELWRLGVHRADGRDEATGSDTATAGVTAPAHATTPALTTALGLTTTPSAVAAPPTAPVPDHPREQKEGQS</sequence>
<dbReference type="RefSeq" id="WP_121657464.1">
    <property type="nucleotide sequence ID" value="NZ_JBQDRQ010000037.1"/>
</dbReference>
<feature type="transmembrane region" description="Helical" evidence="2">
    <location>
        <begin position="315"/>
        <end position="331"/>
    </location>
</feature>
<proteinExistence type="predicted"/>